<comment type="caution">
    <text evidence="2">The sequence shown here is derived from an EMBL/GenBank/DDBJ whole genome shotgun (WGS) entry which is preliminary data.</text>
</comment>
<evidence type="ECO:0000313" key="2">
    <source>
        <dbReference type="EMBL" id="KAL2724976.1"/>
    </source>
</evidence>
<keyword evidence="3" id="KW-1185">Reference proteome</keyword>
<evidence type="ECO:0000256" key="1">
    <source>
        <dbReference type="SAM" id="MobiDB-lite"/>
    </source>
</evidence>
<evidence type="ECO:0000313" key="3">
    <source>
        <dbReference type="Proteomes" id="UP001607303"/>
    </source>
</evidence>
<dbReference type="AlphaFoldDB" id="A0ABD2AWI9"/>
<sequence>LEEEEEEEEEDEEEEEEEEGEEEDEEGEEEEEEEEEPGKRTILNHAVDRSIIVYGFACVPARGYLSGDYSLFYDTTNLE</sequence>
<protein>
    <submittedName>
        <fullName evidence="2">Uncharacterized protein</fullName>
    </submittedName>
</protein>
<dbReference type="Proteomes" id="UP001607303">
    <property type="component" value="Unassembled WGS sequence"/>
</dbReference>
<reference evidence="2 3" key="1">
    <citation type="journal article" date="2024" name="Ann. Entomol. Soc. Am.">
        <title>Genomic analyses of the southern and eastern yellowjacket wasps (Hymenoptera: Vespidae) reveal evolutionary signatures of social life.</title>
        <authorList>
            <person name="Catto M.A."/>
            <person name="Caine P.B."/>
            <person name="Orr S.E."/>
            <person name="Hunt B.G."/>
            <person name="Goodisman M.A.D."/>
        </authorList>
    </citation>
    <scope>NUCLEOTIDE SEQUENCE [LARGE SCALE GENOMIC DNA]</scope>
    <source>
        <strain evidence="2">232</strain>
        <tissue evidence="2">Head and thorax</tissue>
    </source>
</reference>
<organism evidence="2 3">
    <name type="scientific">Vespula maculifrons</name>
    <name type="common">Eastern yellow jacket</name>
    <name type="synonym">Wasp</name>
    <dbReference type="NCBI Taxonomy" id="7453"/>
    <lineage>
        <taxon>Eukaryota</taxon>
        <taxon>Metazoa</taxon>
        <taxon>Ecdysozoa</taxon>
        <taxon>Arthropoda</taxon>
        <taxon>Hexapoda</taxon>
        <taxon>Insecta</taxon>
        <taxon>Pterygota</taxon>
        <taxon>Neoptera</taxon>
        <taxon>Endopterygota</taxon>
        <taxon>Hymenoptera</taxon>
        <taxon>Apocrita</taxon>
        <taxon>Aculeata</taxon>
        <taxon>Vespoidea</taxon>
        <taxon>Vespidae</taxon>
        <taxon>Vespinae</taxon>
        <taxon>Vespula</taxon>
    </lineage>
</organism>
<feature type="non-terminal residue" evidence="2">
    <location>
        <position position="1"/>
    </location>
</feature>
<proteinExistence type="predicted"/>
<name>A0ABD2AWI9_VESMC</name>
<gene>
    <name evidence="2" type="ORF">V1477_018837</name>
</gene>
<accession>A0ABD2AWI9</accession>
<feature type="compositionally biased region" description="Acidic residues" evidence="1">
    <location>
        <begin position="1"/>
        <end position="36"/>
    </location>
</feature>
<feature type="region of interest" description="Disordered" evidence="1">
    <location>
        <begin position="1"/>
        <end position="44"/>
    </location>
</feature>
<dbReference type="EMBL" id="JAYRBN010000112">
    <property type="protein sequence ID" value="KAL2724976.1"/>
    <property type="molecule type" value="Genomic_DNA"/>
</dbReference>